<evidence type="ECO:0000256" key="1">
    <source>
        <dbReference type="SAM" id="MobiDB-lite"/>
    </source>
</evidence>
<feature type="region of interest" description="Disordered" evidence="1">
    <location>
        <begin position="1"/>
        <end position="27"/>
    </location>
</feature>
<accession>A0ABD5V9H7</accession>
<evidence type="ECO:0000313" key="3">
    <source>
        <dbReference type="Proteomes" id="UP001596312"/>
    </source>
</evidence>
<dbReference type="InterPro" id="IPR012334">
    <property type="entry name" value="Pectin_lyas_fold"/>
</dbReference>
<dbReference type="InterPro" id="IPR011050">
    <property type="entry name" value="Pectin_lyase_fold/virulence"/>
</dbReference>
<name>A0ABD5V9H7_9EURY</name>
<dbReference type="AlphaFoldDB" id="A0ABD5V9H7"/>
<dbReference type="RefSeq" id="WP_340604085.1">
    <property type="nucleotide sequence ID" value="NZ_JBBMXV010000003.1"/>
</dbReference>
<gene>
    <name evidence="2" type="ORF">ACFQGH_10200</name>
</gene>
<sequence length="352" mass="37309">MIGKLYGMATPARREPTNSGRPANRFDGDRRTFEMDALAEVAGIGDGDPCDGVFRSVLERAETGDRVLFRDGIFRFEELHAIGTALTIDGGGATIEFADAGGFHFRGSHYNGASPATSTRAAGPIREDERRIDVVSTAGFTAGDHLLIETPYEGWSGRHPLRAGSGYGCQIARVASVTDSGLVVERATRTGFGDEGGDESRAEIHRLDPLVGPVFREVTTVGGDVPLRMESCVDSLFERCEVSGYGEYGHRIDYCLGTVLDEPHITDPRDSTDDRGVALQVSHSTDTRIDAPRIDGARHGIDLAGGAFGVEIADPVIARASSRAISACGGAACVGDIVVDGVEIGSDDRPTP</sequence>
<comment type="caution">
    <text evidence="2">The sequence shown here is derived from an EMBL/GenBank/DDBJ whole genome shotgun (WGS) entry which is preliminary data.</text>
</comment>
<dbReference type="EMBL" id="JBHSXQ010000003">
    <property type="protein sequence ID" value="MFC6905564.1"/>
    <property type="molecule type" value="Genomic_DNA"/>
</dbReference>
<evidence type="ECO:0000313" key="2">
    <source>
        <dbReference type="EMBL" id="MFC6905564.1"/>
    </source>
</evidence>
<proteinExistence type="predicted"/>
<reference evidence="2 3" key="1">
    <citation type="journal article" date="2019" name="Int. J. Syst. Evol. Microbiol.">
        <title>The Global Catalogue of Microorganisms (GCM) 10K type strain sequencing project: providing services to taxonomists for standard genome sequencing and annotation.</title>
        <authorList>
            <consortium name="The Broad Institute Genomics Platform"/>
            <consortium name="The Broad Institute Genome Sequencing Center for Infectious Disease"/>
            <person name="Wu L."/>
            <person name="Ma J."/>
        </authorList>
    </citation>
    <scope>NUCLEOTIDE SEQUENCE [LARGE SCALE GENOMIC DNA]</scope>
    <source>
        <strain evidence="2 3">CGMCC 1.3240</strain>
    </source>
</reference>
<dbReference type="SUPFAM" id="SSF51126">
    <property type="entry name" value="Pectin lyase-like"/>
    <property type="match status" value="1"/>
</dbReference>
<keyword evidence="3" id="KW-1185">Reference proteome</keyword>
<protein>
    <submittedName>
        <fullName evidence="2">Uncharacterized protein</fullName>
    </submittedName>
</protein>
<organism evidence="2 3">
    <name type="scientific">Halalkalicoccus tibetensis</name>
    <dbReference type="NCBI Taxonomy" id="175632"/>
    <lineage>
        <taxon>Archaea</taxon>
        <taxon>Methanobacteriati</taxon>
        <taxon>Methanobacteriota</taxon>
        <taxon>Stenosarchaea group</taxon>
        <taxon>Halobacteria</taxon>
        <taxon>Halobacteriales</taxon>
        <taxon>Halococcaceae</taxon>
        <taxon>Halalkalicoccus</taxon>
    </lineage>
</organism>
<dbReference type="Proteomes" id="UP001596312">
    <property type="component" value="Unassembled WGS sequence"/>
</dbReference>
<dbReference type="Gene3D" id="2.160.20.10">
    <property type="entry name" value="Single-stranded right-handed beta-helix, Pectin lyase-like"/>
    <property type="match status" value="1"/>
</dbReference>